<feature type="domain" description="Integrase catalytic" evidence="1">
    <location>
        <begin position="127"/>
        <end position="296"/>
    </location>
</feature>
<organism evidence="2">
    <name type="scientific">uncultured Thermomicrobiales bacterium</name>
    <dbReference type="NCBI Taxonomy" id="1645740"/>
    <lineage>
        <taxon>Bacteria</taxon>
        <taxon>Pseudomonadati</taxon>
        <taxon>Thermomicrobiota</taxon>
        <taxon>Thermomicrobia</taxon>
        <taxon>Thermomicrobiales</taxon>
        <taxon>environmental samples</taxon>
    </lineage>
</organism>
<dbReference type="InterPro" id="IPR012337">
    <property type="entry name" value="RNaseH-like_sf"/>
</dbReference>
<dbReference type="AlphaFoldDB" id="A0A6J4VU39"/>
<dbReference type="GO" id="GO:0015074">
    <property type="term" value="P:DNA integration"/>
    <property type="evidence" value="ECO:0007669"/>
    <property type="project" value="InterPro"/>
</dbReference>
<gene>
    <name evidence="2" type="ORF">AVDCRST_MAG18-4657</name>
</gene>
<name>A0A6J4VU39_9BACT</name>
<accession>A0A6J4VU39</accession>
<dbReference type="PROSITE" id="PS50994">
    <property type="entry name" value="INTEGRASE"/>
    <property type="match status" value="1"/>
</dbReference>
<dbReference type="EMBL" id="CADCWN010000373">
    <property type="protein sequence ID" value="CAA9589496.1"/>
    <property type="molecule type" value="Genomic_DNA"/>
</dbReference>
<dbReference type="InterPro" id="IPR047656">
    <property type="entry name" value="IS481-like_transpos"/>
</dbReference>
<dbReference type="Pfam" id="PF00665">
    <property type="entry name" value="rve"/>
    <property type="match status" value="1"/>
</dbReference>
<sequence>MGQVLHGSARTTAAVRRAIQQRQASLKALAARHAINPKTVAKWRKRASVEDAKMGPKEPRSTVLTPEQEAACVAFRNQTLLPLDDCPYALQASIPGLTRSSLHRCFQRHGISRLPELAGATPPKKAFRQYPIGYFHVDIAEVRTEEGKLYLFVAIDRTAKYAYAELLPRAGKLEAAQFLRNLVAAVPYAIHTVLTDNGIRFTNRTQDRRAFTHIFDRVCHEHAIEHRLTKPSHPWTNGQVERMNRTLKEATVSRYHYATHQELREHLYNFLNAYNFAKRLKTLRGLTPYQHSINRWQQEPRHFRADPHHHTLGLNTGRPPG</sequence>
<protein>
    <submittedName>
        <fullName evidence="2">Mobile element protein</fullName>
    </submittedName>
</protein>
<dbReference type="PANTHER" id="PTHR35004:SF7">
    <property type="entry name" value="INTEGRASE PROTEIN"/>
    <property type="match status" value="1"/>
</dbReference>
<evidence type="ECO:0000259" key="1">
    <source>
        <dbReference type="PROSITE" id="PS50994"/>
    </source>
</evidence>
<dbReference type="GO" id="GO:0003676">
    <property type="term" value="F:nucleic acid binding"/>
    <property type="evidence" value="ECO:0007669"/>
    <property type="project" value="InterPro"/>
</dbReference>
<dbReference type="InterPro" id="IPR036397">
    <property type="entry name" value="RNaseH_sf"/>
</dbReference>
<evidence type="ECO:0000313" key="2">
    <source>
        <dbReference type="EMBL" id="CAA9589496.1"/>
    </source>
</evidence>
<dbReference type="NCBIfam" id="NF033577">
    <property type="entry name" value="transpos_IS481"/>
    <property type="match status" value="1"/>
</dbReference>
<dbReference type="SUPFAM" id="SSF53098">
    <property type="entry name" value="Ribonuclease H-like"/>
    <property type="match status" value="1"/>
</dbReference>
<proteinExistence type="predicted"/>
<dbReference type="PANTHER" id="PTHR35004">
    <property type="entry name" value="TRANSPOSASE RV3428C-RELATED"/>
    <property type="match status" value="1"/>
</dbReference>
<dbReference type="InterPro" id="IPR001584">
    <property type="entry name" value="Integrase_cat-core"/>
</dbReference>
<dbReference type="Gene3D" id="3.30.420.10">
    <property type="entry name" value="Ribonuclease H-like superfamily/Ribonuclease H"/>
    <property type="match status" value="1"/>
</dbReference>
<reference evidence="2" key="1">
    <citation type="submission" date="2020-02" db="EMBL/GenBank/DDBJ databases">
        <authorList>
            <person name="Meier V. D."/>
        </authorList>
    </citation>
    <scope>NUCLEOTIDE SEQUENCE</scope>
    <source>
        <strain evidence="2">AVDCRST_MAG18</strain>
    </source>
</reference>